<dbReference type="PANTHER" id="PTHR34598">
    <property type="entry name" value="BLL6449 PROTEIN"/>
    <property type="match status" value="1"/>
</dbReference>
<keyword evidence="1" id="KW-0560">Oxidoreductase</keyword>
<comment type="similarity">
    <text evidence="2">Belongs to the asaB hydroxylase/desaturase family.</text>
</comment>
<sequence length="258" mass="29358">MEAHTATDPSIKWDQRKTTIIDVRGREQDFTLDKQGFSLHSSATTFKDFDNEEAIRAEYYKDVEEVARRITGATRGHASSHVKRMTHTGGQTPPIDKGSPAIMIHADYSYKGGLQRFDGERNSGEIPEDWEKLRQTRWGALSIWRPIGKVTRDALCLADKTTITEETLQPLTFTRSNGVTHELFTLKYAPGQQFYYKSLMGPDDLIAIKLFDTHEDVARCTPHSSFQLKEDYGEARSSIETRVLVFWADQPLHGNTDM</sequence>
<comment type="caution">
    <text evidence="4">The sequence shown here is derived from an EMBL/GenBank/DDBJ whole genome shotgun (WGS) entry which is preliminary data.</text>
</comment>
<organism evidence="4 5">
    <name type="scientific">Recurvomyces mirabilis</name>
    <dbReference type="NCBI Taxonomy" id="574656"/>
    <lineage>
        <taxon>Eukaryota</taxon>
        <taxon>Fungi</taxon>
        <taxon>Dikarya</taxon>
        <taxon>Ascomycota</taxon>
        <taxon>Pezizomycotina</taxon>
        <taxon>Dothideomycetes</taxon>
        <taxon>Dothideomycetidae</taxon>
        <taxon>Mycosphaerellales</taxon>
        <taxon>Teratosphaeriaceae</taxon>
        <taxon>Recurvomyces</taxon>
    </lineage>
</organism>
<gene>
    <name evidence="4" type="ORF">LTR78_002515</name>
</gene>
<keyword evidence="5" id="KW-1185">Reference proteome</keyword>
<dbReference type="InterPro" id="IPR044053">
    <property type="entry name" value="AsaB-like"/>
</dbReference>
<protein>
    <submittedName>
        <fullName evidence="4">Uncharacterized protein</fullName>
    </submittedName>
</protein>
<dbReference type="GO" id="GO:0016491">
    <property type="term" value="F:oxidoreductase activity"/>
    <property type="evidence" value="ECO:0007669"/>
    <property type="project" value="UniProtKB-KW"/>
</dbReference>
<evidence type="ECO:0000256" key="2">
    <source>
        <dbReference type="ARBA" id="ARBA00023604"/>
    </source>
</evidence>
<dbReference type="EMBL" id="JAUTXT010000006">
    <property type="protein sequence ID" value="KAK3677665.1"/>
    <property type="molecule type" value="Genomic_DNA"/>
</dbReference>
<dbReference type="Proteomes" id="UP001274830">
    <property type="component" value="Unassembled WGS sequence"/>
</dbReference>
<accession>A0AAE0WT62</accession>
<reference evidence="4" key="1">
    <citation type="submission" date="2023-07" db="EMBL/GenBank/DDBJ databases">
        <title>Black Yeasts Isolated from many extreme environments.</title>
        <authorList>
            <person name="Coleine C."/>
            <person name="Stajich J.E."/>
            <person name="Selbmann L."/>
        </authorList>
    </citation>
    <scope>NUCLEOTIDE SEQUENCE</scope>
    <source>
        <strain evidence="4">CCFEE 5485</strain>
    </source>
</reference>
<evidence type="ECO:0000313" key="4">
    <source>
        <dbReference type="EMBL" id="KAK3677665.1"/>
    </source>
</evidence>
<proteinExistence type="inferred from homology"/>
<evidence type="ECO:0000256" key="3">
    <source>
        <dbReference type="SAM" id="MobiDB-lite"/>
    </source>
</evidence>
<dbReference type="NCBIfam" id="NF041278">
    <property type="entry name" value="CmcJ_NvfI_EfuI"/>
    <property type="match status" value="1"/>
</dbReference>
<name>A0AAE0WT62_9PEZI</name>
<dbReference type="PANTHER" id="PTHR34598:SF3">
    <property type="entry name" value="OXIDOREDUCTASE AN1597"/>
    <property type="match status" value="1"/>
</dbReference>
<evidence type="ECO:0000313" key="5">
    <source>
        <dbReference type="Proteomes" id="UP001274830"/>
    </source>
</evidence>
<evidence type="ECO:0000256" key="1">
    <source>
        <dbReference type="ARBA" id="ARBA00023002"/>
    </source>
</evidence>
<feature type="region of interest" description="Disordered" evidence="3">
    <location>
        <begin position="73"/>
        <end position="98"/>
    </location>
</feature>
<dbReference type="AlphaFoldDB" id="A0AAE0WT62"/>